<organism evidence="3 4">
    <name type="scientific">Lagenidium giganteum</name>
    <dbReference type="NCBI Taxonomy" id="4803"/>
    <lineage>
        <taxon>Eukaryota</taxon>
        <taxon>Sar</taxon>
        <taxon>Stramenopiles</taxon>
        <taxon>Oomycota</taxon>
        <taxon>Peronosporomycetes</taxon>
        <taxon>Pythiales</taxon>
        <taxon>Pythiaceae</taxon>
    </lineage>
</organism>
<feature type="compositionally biased region" description="Basic and acidic residues" evidence="2">
    <location>
        <begin position="61"/>
        <end position="71"/>
    </location>
</feature>
<feature type="compositionally biased region" description="Low complexity" evidence="2">
    <location>
        <begin position="1"/>
        <end position="16"/>
    </location>
</feature>
<comment type="caution">
    <text evidence="3">The sequence shown here is derived from an EMBL/GenBank/DDBJ whole genome shotgun (WGS) entry which is preliminary data.</text>
</comment>
<dbReference type="Proteomes" id="UP001146120">
    <property type="component" value="Unassembled WGS sequence"/>
</dbReference>
<proteinExistence type="predicted"/>
<evidence type="ECO:0000256" key="1">
    <source>
        <dbReference type="SAM" id="Coils"/>
    </source>
</evidence>
<dbReference type="PANTHER" id="PTHR13582:SF0">
    <property type="entry name" value="M-PHASE PHOSPHOPROTEIN 6"/>
    <property type="match status" value="1"/>
</dbReference>
<dbReference type="Pfam" id="PF10175">
    <property type="entry name" value="MPP6"/>
    <property type="match status" value="1"/>
</dbReference>
<feature type="region of interest" description="Disordered" evidence="2">
    <location>
        <begin position="1"/>
        <end position="40"/>
    </location>
</feature>
<feature type="coiled-coil region" evidence="1">
    <location>
        <begin position="112"/>
        <end position="146"/>
    </location>
</feature>
<evidence type="ECO:0000313" key="4">
    <source>
        <dbReference type="Proteomes" id="UP001146120"/>
    </source>
</evidence>
<sequence>MWKPGSAKPAPAPASKQTGNVNAKDAAPVAETKRTTTKAALSQKTLAMKFMQRKKVSDAQKLEAAKARQQEDTWMADADEDTTESDELVCFPDVRDPSLPTVFARRSFGGFNKAVEDEYRVATRQLKLEESEARELREEVSAEDMAARMIKYTGLMRGPASSRGNGGANKPNKRQRK</sequence>
<dbReference type="GO" id="GO:0000460">
    <property type="term" value="P:maturation of 5.8S rRNA"/>
    <property type="evidence" value="ECO:0007669"/>
    <property type="project" value="TreeGrafter"/>
</dbReference>
<dbReference type="AlphaFoldDB" id="A0AAV2YV34"/>
<gene>
    <name evidence="3" type="ORF">N0F65_001341</name>
</gene>
<reference evidence="3" key="1">
    <citation type="submission" date="2022-11" db="EMBL/GenBank/DDBJ databases">
        <authorList>
            <person name="Morgan W.R."/>
            <person name="Tartar A."/>
        </authorList>
    </citation>
    <scope>NUCLEOTIDE SEQUENCE</scope>
    <source>
        <strain evidence="3">ARSEF 373</strain>
    </source>
</reference>
<feature type="region of interest" description="Disordered" evidence="2">
    <location>
        <begin position="154"/>
        <end position="177"/>
    </location>
</feature>
<name>A0AAV2YV34_9STRA</name>
<dbReference type="InterPro" id="IPR019324">
    <property type="entry name" value="MPP6"/>
</dbReference>
<evidence type="ECO:0000313" key="3">
    <source>
        <dbReference type="EMBL" id="DAZ98902.1"/>
    </source>
</evidence>
<evidence type="ECO:0000256" key="2">
    <source>
        <dbReference type="SAM" id="MobiDB-lite"/>
    </source>
</evidence>
<keyword evidence="4" id="KW-1185">Reference proteome</keyword>
<feature type="region of interest" description="Disordered" evidence="2">
    <location>
        <begin position="61"/>
        <end position="85"/>
    </location>
</feature>
<dbReference type="EMBL" id="DAKRPA010000094">
    <property type="protein sequence ID" value="DAZ98902.1"/>
    <property type="molecule type" value="Genomic_DNA"/>
</dbReference>
<dbReference type="PANTHER" id="PTHR13582">
    <property type="entry name" value="M-PHASE PHOSPHOPROTEIN 6"/>
    <property type="match status" value="1"/>
</dbReference>
<evidence type="ECO:0008006" key="5">
    <source>
        <dbReference type="Google" id="ProtNLM"/>
    </source>
</evidence>
<protein>
    <recommendedName>
        <fullName evidence="5">M-phase phosphoprotein 6</fullName>
    </recommendedName>
</protein>
<accession>A0AAV2YV34</accession>
<reference evidence="3" key="2">
    <citation type="journal article" date="2023" name="Microbiol Resour">
        <title>Decontamination and Annotation of the Draft Genome Sequence of the Oomycete Lagenidium giganteum ARSEF 373.</title>
        <authorList>
            <person name="Morgan W.R."/>
            <person name="Tartar A."/>
        </authorList>
    </citation>
    <scope>NUCLEOTIDE SEQUENCE</scope>
    <source>
        <strain evidence="3">ARSEF 373</strain>
    </source>
</reference>
<keyword evidence="1" id="KW-0175">Coiled coil</keyword>